<dbReference type="KEGG" id="otk:C6570_02330"/>
<proteinExistence type="predicted"/>
<reference evidence="2 3" key="1">
    <citation type="submission" date="2018-03" db="EMBL/GenBank/DDBJ databases">
        <title>Genome sequencing of Ottowia sp.</title>
        <authorList>
            <person name="Kim S.-J."/>
            <person name="Heo J."/>
            <person name="Kwon S.-W."/>
        </authorList>
    </citation>
    <scope>NUCLEOTIDE SEQUENCE [LARGE SCALE GENOMIC DNA]</scope>
    <source>
        <strain evidence="2 3">KADR8-3</strain>
    </source>
</reference>
<evidence type="ECO:0000313" key="3">
    <source>
        <dbReference type="Proteomes" id="UP000239709"/>
    </source>
</evidence>
<accession>A0A2S0MBM2</accession>
<protein>
    <recommendedName>
        <fullName evidence="4">Lipoprotein</fullName>
    </recommendedName>
</protein>
<feature type="signal peptide" evidence="1">
    <location>
        <begin position="1"/>
        <end position="23"/>
    </location>
</feature>
<dbReference type="AlphaFoldDB" id="A0A2S0MBM2"/>
<keyword evidence="1" id="KW-0732">Signal</keyword>
<evidence type="ECO:0008006" key="4">
    <source>
        <dbReference type="Google" id="ProtNLM"/>
    </source>
</evidence>
<dbReference type="EMBL" id="CP027666">
    <property type="protein sequence ID" value="AVO33216.1"/>
    <property type="molecule type" value="Genomic_DNA"/>
</dbReference>
<keyword evidence="3" id="KW-1185">Reference proteome</keyword>
<sequence length="166" mass="17963">MPGALATTTVLATVLTMALGGCAAPPGASEREPDKGGAGSYTLIWGRPLTRQPGDGIVLDRPGGSSTLTVTSASGVGGALFQPTSGTWPRELRLEFRYTPDRPFTALEGLTLQTPANSFDSTADWQTLKLPDLPMRRSAGQFWFTLPEGWLVDQRPLKLEWVDRYR</sequence>
<feature type="chain" id="PRO_5015570999" description="Lipoprotein" evidence="1">
    <location>
        <begin position="24"/>
        <end position="166"/>
    </location>
</feature>
<evidence type="ECO:0000313" key="2">
    <source>
        <dbReference type="EMBL" id="AVO33216.1"/>
    </source>
</evidence>
<dbReference type="RefSeq" id="WP_106701694.1">
    <property type="nucleotide sequence ID" value="NZ_CP027666.1"/>
</dbReference>
<dbReference type="Proteomes" id="UP000239709">
    <property type="component" value="Chromosome"/>
</dbReference>
<organism evidence="2 3">
    <name type="scientific">Ottowia oryzae</name>
    <dbReference type="NCBI Taxonomy" id="2109914"/>
    <lineage>
        <taxon>Bacteria</taxon>
        <taxon>Pseudomonadati</taxon>
        <taxon>Pseudomonadota</taxon>
        <taxon>Betaproteobacteria</taxon>
        <taxon>Burkholderiales</taxon>
        <taxon>Comamonadaceae</taxon>
        <taxon>Ottowia</taxon>
    </lineage>
</organism>
<name>A0A2S0MBM2_9BURK</name>
<evidence type="ECO:0000256" key="1">
    <source>
        <dbReference type="SAM" id="SignalP"/>
    </source>
</evidence>
<gene>
    <name evidence="2" type="ORF">C6570_02330</name>
</gene>
<dbReference type="OrthoDB" id="9834345at2"/>